<gene>
    <name evidence="12" type="primary">LOC113398686</name>
</gene>
<protein>
    <recommendedName>
        <fullName evidence="10">Odorant receptor</fullName>
    </recommendedName>
</protein>
<name>A0A8B8I8K0_VANTA</name>
<keyword evidence="11" id="KW-1185">Reference proteome</keyword>
<dbReference type="GeneID" id="113398686"/>
<feature type="transmembrane region" description="Helical" evidence="10">
    <location>
        <begin position="183"/>
        <end position="209"/>
    </location>
</feature>
<dbReference type="PANTHER" id="PTHR21137">
    <property type="entry name" value="ODORANT RECEPTOR"/>
    <property type="match status" value="1"/>
</dbReference>
<dbReference type="OrthoDB" id="7420138at2759"/>
<keyword evidence="5 10" id="KW-0552">Olfaction</keyword>
<keyword evidence="8 10" id="KW-0675">Receptor</keyword>
<dbReference type="GO" id="GO:0004984">
    <property type="term" value="F:olfactory receptor activity"/>
    <property type="evidence" value="ECO:0007669"/>
    <property type="project" value="InterPro"/>
</dbReference>
<dbReference type="Pfam" id="PF02949">
    <property type="entry name" value="7tm_6"/>
    <property type="match status" value="1"/>
</dbReference>
<dbReference type="AlphaFoldDB" id="A0A8B8I8K0"/>
<dbReference type="RefSeq" id="XP_026493335.2">
    <property type="nucleotide sequence ID" value="XM_026637550.2"/>
</dbReference>
<feature type="transmembrane region" description="Helical" evidence="10">
    <location>
        <begin position="262"/>
        <end position="285"/>
    </location>
</feature>
<dbReference type="PANTHER" id="PTHR21137:SF35">
    <property type="entry name" value="ODORANT RECEPTOR 19A-RELATED"/>
    <property type="match status" value="1"/>
</dbReference>
<feature type="transmembrane region" description="Helical" evidence="10">
    <location>
        <begin position="72"/>
        <end position="90"/>
    </location>
</feature>
<feature type="transmembrane region" description="Helical" evidence="10">
    <location>
        <begin position="38"/>
        <end position="60"/>
    </location>
</feature>
<dbReference type="InterPro" id="IPR004117">
    <property type="entry name" value="7tm6_olfct_rcpt"/>
</dbReference>
<feature type="transmembrane region" description="Helical" evidence="10">
    <location>
        <begin position="122"/>
        <end position="142"/>
    </location>
</feature>
<evidence type="ECO:0000256" key="8">
    <source>
        <dbReference type="ARBA" id="ARBA00023170"/>
    </source>
</evidence>
<proteinExistence type="inferred from homology"/>
<comment type="subcellular location">
    <subcellularLocation>
        <location evidence="1 10">Cell membrane</location>
        <topology evidence="1 10">Multi-pass membrane protein</topology>
    </subcellularLocation>
</comment>
<dbReference type="GO" id="GO:0007165">
    <property type="term" value="P:signal transduction"/>
    <property type="evidence" value="ECO:0007669"/>
    <property type="project" value="UniProtKB-KW"/>
</dbReference>
<accession>A0A8B8I8K0</accession>
<evidence type="ECO:0000256" key="7">
    <source>
        <dbReference type="ARBA" id="ARBA00023136"/>
    </source>
</evidence>
<dbReference type="OMA" id="MSLQVCE"/>
<dbReference type="Proteomes" id="UP001652626">
    <property type="component" value="Chromosome 14"/>
</dbReference>
<sequence length="398" mass="45968">MSASTESLLKSFCNYVYYAGAGNFWSENIHHESIGYKMYSFISFAIYVTMILLENMAAIFGNFPEVEKKSAIMFSAIHDIIIIKMFVMLYHKNSIKKLNYEMSFVMKDIEEESVMRKQKRKVLWGITFYVITVYLSLIAYGVESFRKVLVEGTPFYTVVTYLPTYHDDSLAASVFRVFFYVTWLYMMLPMIAADCMPIIHVIIMAYKFITLCHHYEKIRIAFERNILVLTNEAATQILKEGCIAGIKMHQKLKFLVEEIHRVFGIIMSLQVCESSAVAVLLLLRLALSSHLNLTNAFMTYTFVGSLFFLLALNLWNAGEITYQASLLSDSMFFCGWHLCNMDKQSHKDIRRLVLVGCAQAQKPLILKAFGIQDLSYNTFVSVARMTYSIFAVFYQRRE</sequence>
<evidence type="ECO:0000256" key="10">
    <source>
        <dbReference type="RuleBase" id="RU351113"/>
    </source>
</evidence>
<evidence type="ECO:0000256" key="3">
    <source>
        <dbReference type="ARBA" id="ARBA00022606"/>
    </source>
</evidence>
<evidence type="ECO:0000313" key="12">
    <source>
        <dbReference type="RefSeq" id="XP_026493335.2"/>
    </source>
</evidence>
<comment type="similarity">
    <text evidence="10">Belongs to the insect chemoreceptor superfamily. Heteromeric odorant receptor channel (TC 1.A.69) family.</text>
</comment>
<evidence type="ECO:0000256" key="2">
    <source>
        <dbReference type="ARBA" id="ARBA00022475"/>
    </source>
</evidence>
<keyword evidence="6 10" id="KW-1133">Transmembrane helix</keyword>
<evidence type="ECO:0000256" key="6">
    <source>
        <dbReference type="ARBA" id="ARBA00022989"/>
    </source>
</evidence>
<keyword evidence="7 10" id="KW-0472">Membrane</keyword>
<keyword evidence="3 10" id="KW-0716">Sensory transduction</keyword>
<evidence type="ECO:0000256" key="1">
    <source>
        <dbReference type="ARBA" id="ARBA00004651"/>
    </source>
</evidence>
<organism evidence="11 12">
    <name type="scientific">Vanessa tameamea</name>
    <name type="common">Kamehameha butterfly</name>
    <dbReference type="NCBI Taxonomy" id="334116"/>
    <lineage>
        <taxon>Eukaryota</taxon>
        <taxon>Metazoa</taxon>
        <taxon>Ecdysozoa</taxon>
        <taxon>Arthropoda</taxon>
        <taxon>Hexapoda</taxon>
        <taxon>Insecta</taxon>
        <taxon>Pterygota</taxon>
        <taxon>Neoptera</taxon>
        <taxon>Endopterygota</taxon>
        <taxon>Lepidoptera</taxon>
        <taxon>Glossata</taxon>
        <taxon>Ditrysia</taxon>
        <taxon>Papilionoidea</taxon>
        <taxon>Nymphalidae</taxon>
        <taxon>Nymphalinae</taxon>
        <taxon>Vanessa</taxon>
    </lineage>
</organism>
<keyword evidence="4 10" id="KW-0812">Transmembrane</keyword>
<dbReference type="GO" id="GO:0005886">
    <property type="term" value="C:plasma membrane"/>
    <property type="evidence" value="ECO:0007669"/>
    <property type="project" value="UniProtKB-SubCell"/>
</dbReference>
<evidence type="ECO:0000256" key="5">
    <source>
        <dbReference type="ARBA" id="ARBA00022725"/>
    </source>
</evidence>
<evidence type="ECO:0000256" key="4">
    <source>
        <dbReference type="ARBA" id="ARBA00022692"/>
    </source>
</evidence>
<evidence type="ECO:0000313" key="11">
    <source>
        <dbReference type="Proteomes" id="UP001652626"/>
    </source>
</evidence>
<dbReference type="GO" id="GO:0005549">
    <property type="term" value="F:odorant binding"/>
    <property type="evidence" value="ECO:0007669"/>
    <property type="project" value="InterPro"/>
</dbReference>
<reference evidence="12" key="1">
    <citation type="submission" date="2025-08" db="UniProtKB">
        <authorList>
            <consortium name="RefSeq"/>
        </authorList>
    </citation>
    <scope>IDENTIFICATION</scope>
    <source>
        <tissue evidence="12">Whole body</tissue>
    </source>
</reference>
<feature type="transmembrane region" description="Helical" evidence="10">
    <location>
        <begin position="297"/>
        <end position="315"/>
    </location>
</feature>
<keyword evidence="9 10" id="KW-0807">Transducer</keyword>
<keyword evidence="2" id="KW-1003">Cell membrane</keyword>
<evidence type="ECO:0000256" key="9">
    <source>
        <dbReference type="ARBA" id="ARBA00023224"/>
    </source>
</evidence>
<comment type="caution">
    <text evidence="10">Lacks conserved residue(s) required for the propagation of feature annotation.</text>
</comment>